<comment type="caution">
    <text evidence="3">The sequence shown here is derived from an EMBL/GenBank/DDBJ whole genome shotgun (WGS) entry which is preliminary data.</text>
</comment>
<accession>A0A815PDU8</accession>
<feature type="domain" description="Apple" evidence="2">
    <location>
        <begin position="29"/>
        <end position="108"/>
    </location>
</feature>
<dbReference type="Proteomes" id="UP000663828">
    <property type="component" value="Unassembled WGS sequence"/>
</dbReference>
<feature type="chain" id="PRO_5032519216" description="Apple domain-containing protein" evidence="1">
    <location>
        <begin position="21"/>
        <end position="442"/>
    </location>
</feature>
<sequence>MSCRLWLMLILIIFQDNFQAMTLNHLPDCFYEKRVSTTLQGHNDLSDQWISDFDCFDRCLRIDRQRCRSFEYWHREEVGLCVRTNISLTDYPSKTRHSTSVDYYEINCRREMKAVRPSTIHCPNDQLFLTVRLNGVLAANVQLGDANCKASWSNETHVQFTTNIDNCSLIITNNSIIGKLRWTTDFKDGNFSKQYERFFSCPSNIYQIRTMISTSTVSNHKHTLSVLPNPHPTLSDDQKSTSPYKISLKWTFQNDSYDCPETCYVSLYSFLNITLVDLSLITSKYTIDSCDLRAISPYTQYLQPKRLISQGCPVDPTVIHLPIHSSQLSVFYFTFYLYHILKEPIPFHIQCKILHNDEHLRSPSNVDCTSFDMNHSLMNKNDKRDYFYTLFRSASVYVTRQLPNIESEKDAFHQQKTSISIATVHYTECSVFALCILILYAV</sequence>
<name>A0A815PDU8_ADIRI</name>
<dbReference type="InterPro" id="IPR003609">
    <property type="entry name" value="Pan_app"/>
</dbReference>
<organism evidence="3 4">
    <name type="scientific">Adineta ricciae</name>
    <name type="common">Rotifer</name>
    <dbReference type="NCBI Taxonomy" id="249248"/>
    <lineage>
        <taxon>Eukaryota</taxon>
        <taxon>Metazoa</taxon>
        <taxon>Spiralia</taxon>
        <taxon>Gnathifera</taxon>
        <taxon>Rotifera</taxon>
        <taxon>Eurotatoria</taxon>
        <taxon>Bdelloidea</taxon>
        <taxon>Adinetida</taxon>
        <taxon>Adinetidae</taxon>
        <taxon>Adineta</taxon>
    </lineage>
</organism>
<evidence type="ECO:0000256" key="1">
    <source>
        <dbReference type="SAM" id="SignalP"/>
    </source>
</evidence>
<evidence type="ECO:0000259" key="2">
    <source>
        <dbReference type="PROSITE" id="PS50948"/>
    </source>
</evidence>
<proteinExistence type="predicted"/>
<gene>
    <name evidence="3" type="ORF">XAT740_LOCUS36684</name>
</gene>
<reference evidence="3" key="1">
    <citation type="submission" date="2021-02" db="EMBL/GenBank/DDBJ databases">
        <authorList>
            <person name="Nowell W R."/>
        </authorList>
    </citation>
    <scope>NUCLEOTIDE SEQUENCE</scope>
</reference>
<dbReference type="PROSITE" id="PS50948">
    <property type="entry name" value="PAN"/>
    <property type="match status" value="1"/>
</dbReference>
<protein>
    <recommendedName>
        <fullName evidence="2">Apple domain-containing protein</fullName>
    </recommendedName>
</protein>
<keyword evidence="1" id="KW-0732">Signal</keyword>
<evidence type="ECO:0000313" key="4">
    <source>
        <dbReference type="Proteomes" id="UP000663828"/>
    </source>
</evidence>
<evidence type="ECO:0000313" key="3">
    <source>
        <dbReference type="EMBL" id="CAF1447639.1"/>
    </source>
</evidence>
<dbReference type="AlphaFoldDB" id="A0A815PDU8"/>
<feature type="signal peptide" evidence="1">
    <location>
        <begin position="1"/>
        <end position="20"/>
    </location>
</feature>
<dbReference type="SUPFAM" id="SSF57414">
    <property type="entry name" value="Hairpin loop containing domain-like"/>
    <property type="match status" value="1"/>
</dbReference>
<keyword evidence="4" id="KW-1185">Reference proteome</keyword>
<dbReference type="EMBL" id="CAJNOR010003788">
    <property type="protein sequence ID" value="CAF1447639.1"/>
    <property type="molecule type" value="Genomic_DNA"/>
</dbReference>